<dbReference type="AlphaFoldDB" id="I0UZB7"/>
<dbReference type="Proteomes" id="UP000004691">
    <property type="component" value="Unassembled WGS sequence"/>
</dbReference>
<evidence type="ECO:0000313" key="3">
    <source>
        <dbReference type="Proteomes" id="UP000004691"/>
    </source>
</evidence>
<accession>I0UZB7</accession>
<dbReference type="RefSeq" id="WP_006237334.1">
    <property type="nucleotide sequence ID" value="NZ_JH636049.1"/>
</dbReference>
<name>I0UZB7_9PSEU</name>
<dbReference type="eggNOG" id="COG2120">
    <property type="taxonomic scope" value="Bacteria"/>
</dbReference>
<reference evidence="2 3" key="1">
    <citation type="submission" date="2012-01" db="EMBL/GenBank/DDBJ databases">
        <title>Improved High-Quality Draft sequence of Saccharomonospora xinjiangensis XJ-54.</title>
        <authorList>
            <consortium name="US DOE Joint Genome Institute"/>
            <person name="Lucas S."/>
            <person name="Han J."/>
            <person name="Lapidus A."/>
            <person name="Cheng J.-F."/>
            <person name="Goodwin L."/>
            <person name="Pitluck S."/>
            <person name="Peters L."/>
            <person name="Mikhailova N."/>
            <person name="Teshima H."/>
            <person name="Detter J.C."/>
            <person name="Han C."/>
            <person name="Tapia R."/>
            <person name="Land M."/>
            <person name="Hauser L."/>
            <person name="Kyrpides N."/>
            <person name="Ivanova N."/>
            <person name="Pagani I."/>
            <person name="Brambilla E.-M."/>
            <person name="Klenk H.-P."/>
            <person name="Woyke T."/>
        </authorList>
    </citation>
    <scope>NUCLEOTIDE SEQUENCE [LARGE SCALE GENOMIC DNA]</scope>
    <source>
        <strain evidence="2 3">XJ-54</strain>
    </source>
</reference>
<dbReference type="SUPFAM" id="SSF102588">
    <property type="entry name" value="LmbE-like"/>
    <property type="match status" value="1"/>
</dbReference>
<dbReference type="GO" id="GO:0016137">
    <property type="term" value="P:glycoside metabolic process"/>
    <property type="evidence" value="ECO:0007669"/>
    <property type="project" value="UniProtKB-ARBA"/>
</dbReference>
<evidence type="ECO:0000256" key="1">
    <source>
        <dbReference type="ARBA" id="ARBA00022833"/>
    </source>
</evidence>
<evidence type="ECO:0000313" key="2">
    <source>
        <dbReference type="EMBL" id="EID53220.1"/>
    </source>
</evidence>
<dbReference type="GO" id="GO:0016811">
    <property type="term" value="F:hydrolase activity, acting on carbon-nitrogen (but not peptide) bonds, in linear amides"/>
    <property type="evidence" value="ECO:0007669"/>
    <property type="project" value="TreeGrafter"/>
</dbReference>
<dbReference type="Pfam" id="PF02585">
    <property type="entry name" value="PIG-L"/>
    <property type="match status" value="1"/>
</dbReference>
<keyword evidence="3" id="KW-1185">Reference proteome</keyword>
<organism evidence="2 3">
    <name type="scientific">Saccharomonospora xinjiangensis XJ-54</name>
    <dbReference type="NCBI Taxonomy" id="882086"/>
    <lineage>
        <taxon>Bacteria</taxon>
        <taxon>Bacillati</taxon>
        <taxon>Actinomycetota</taxon>
        <taxon>Actinomycetes</taxon>
        <taxon>Pseudonocardiales</taxon>
        <taxon>Pseudonocardiaceae</taxon>
        <taxon>Saccharomonospora</taxon>
    </lineage>
</organism>
<keyword evidence="1" id="KW-0862">Zinc</keyword>
<dbReference type="OrthoDB" id="3514174at2"/>
<dbReference type="PANTHER" id="PTHR12993:SF28">
    <property type="entry name" value="LMBE FAMILY PROTEIN"/>
    <property type="match status" value="1"/>
</dbReference>
<dbReference type="EMBL" id="JH636049">
    <property type="protein sequence ID" value="EID53220.1"/>
    <property type="molecule type" value="Genomic_DNA"/>
</dbReference>
<gene>
    <name evidence="2" type="ORF">SacxiDRAFT_0956</name>
</gene>
<proteinExistence type="predicted"/>
<dbReference type="STRING" id="882086.SacxiDRAFT_0956"/>
<dbReference type="InterPro" id="IPR003737">
    <property type="entry name" value="GlcNAc_PI_deacetylase-related"/>
</dbReference>
<dbReference type="PANTHER" id="PTHR12993">
    <property type="entry name" value="N-ACETYLGLUCOSAMINYL-PHOSPHATIDYLINOSITOL DE-N-ACETYLASE-RELATED"/>
    <property type="match status" value="1"/>
</dbReference>
<dbReference type="InterPro" id="IPR024078">
    <property type="entry name" value="LmbE-like_dom_sf"/>
</dbReference>
<sequence>MSDDPARLLPMPEDWRRALAVVAHPDDMEYGGSGAIARWTGEGREVAYLLATRGEAGIDGMSPEEAATVREREQIESAAVVGVETVEFLDHPDGVVEYGLALRRDIAAAIRRHRPELVVIINHRETWPGGGLNMADHRHVGQATLDAVRDAGNRWVFRDLLDEGLDPWQGVRWVAVAASPLSTHAVDIGDTFERAVESLHRHRAYLRGLGQTEDDARRFLREFAETSGRRFGVALATEFELIAL</sequence>
<dbReference type="Gene3D" id="3.40.50.10320">
    <property type="entry name" value="LmbE-like"/>
    <property type="match status" value="1"/>
</dbReference>
<dbReference type="HOGENOM" id="CLU_049311_3_2_11"/>
<protein>
    <submittedName>
        <fullName evidence="2">Putative LmbE-like protein</fullName>
    </submittedName>
</protein>